<dbReference type="GO" id="GO:0003985">
    <property type="term" value="F:acetyl-CoA C-acetyltransferase activity"/>
    <property type="evidence" value="ECO:0007669"/>
    <property type="project" value="UniProtKB-EC"/>
</dbReference>
<dbReference type="EMBL" id="KZ454994">
    <property type="protein sequence ID" value="PKI82628.1"/>
    <property type="molecule type" value="Genomic_DNA"/>
</dbReference>
<dbReference type="NCBIfam" id="TIGR01930">
    <property type="entry name" value="AcCoA-C-Actrans"/>
    <property type="match status" value="1"/>
</dbReference>
<evidence type="ECO:0000256" key="7">
    <source>
        <dbReference type="ARBA" id="ARBA00022946"/>
    </source>
</evidence>
<protein>
    <recommendedName>
        <fullName evidence="4">acetyl-CoA C-acetyltransferase</fullName>
        <ecNumber evidence="4">2.3.1.9</ecNumber>
    </recommendedName>
</protein>
<dbReference type="CDD" id="cd00751">
    <property type="entry name" value="thiolase"/>
    <property type="match status" value="1"/>
</dbReference>
<dbReference type="InterPro" id="IPR020617">
    <property type="entry name" value="Thiolase_C"/>
</dbReference>
<dbReference type="PROSITE" id="PS00737">
    <property type="entry name" value="THIOLASE_2"/>
    <property type="match status" value="1"/>
</dbReference>
<dbReference type="PANTHER" id="PTHR18919:SF156">
    <property type="entry name" value="ACETYL-COA ACETYLTRANSFERASE, MITOCHONDRIAL"/>
    <property type="match status" value="1"/>
</dbReference>
<dbReference type="AlphaFoldDB" id="A0A2N1J7U3"/>
<feature type="active site" description="Proton acceptor" evidence="11">
    <location>
        <position position="346"/>
    </location>
</feature>
<dbReference type="SUPFAM" id="SSF53901">
    <property type="entry name" value="Thiolase-like"/>
    <property type="match status" value="2"/>
</dbReference>
<proteinExistence type="inferred from homology"/>
<evidence type="ECO:0000313" key="16">
    <source>
        <dbReference type="Proteomes" id="UP000232875"/>
    </source>
</evidence>
<evidence type="ECO:0000259" key="14">
    <source>
        <dbReference type="Pfam" id="PF02803"/>
    </source>
</evidence>
<dbReference type="PROSITE" id="PS00098">
    <property type="entry name" value="THIOLASE_1"/>
    <property type="match status" value="1"/>
</dbReference>
<evidence type="ECO:0000256" key="1">
    <source>
        <dbReference type="ARBA" id="ARBA00004173"/>
    </source>
</evidence>
<feature type="domain" description="Thiolase N-terminal" evidence="13">
    <location>
        <begin position="4"/>
        <end position="258"/>
    </location>
</feature>
<comment type="subunit">
    <text evidence="3">Homotetramer.</text>
</comment>
<keyword evidence="7" id="KW-0809">Transit peptide</keyword>
<keyword evidence="8" id="KW-0630">Potassium</keyword>
<keyword evidence="6" id="KW-0479">Metal-binding</keyword>
<dbReference type="PIRSF" id="PIRSF000429">
    <property type="entry name" value="Ac-CoA_Ac_transf"/>
    <property type="match status" value="1"/>
</dbReference>
<feature type="domain" description="Thiolase C-terminal" evidence="14">
    <location>
        <begin position="268"/>
        <end position="387"/>
    </location>
</feature>
<comment type="subcellular location">
    <subcellularLocation>
        <location evidence="1">Mitochondrion</location>
    </subcellularLocation>
</comment>
<evidence type="ECO:0000256" key="5">
    <source>
        <dbReference type="ARBA" id="ARBA00022679"/>
    </source>
</evidence>
<feature type="active site" description="Acyl-thioester intermediate" evidence="11">
    <location>
        <position position="88"/>
    </location>
</feature>
<evidence type="ECO:0000256" key="11">
    <source>
        <dbReference type="PIRSR" id="PIRSR000429-1"/>
    </source>
</evidence>
<dbReference type="Pfam" id="PF02803">
    <property type="entry name" value="Thiolase_C"/>
    <property type="match status" value="1"/>
</dbReference>
<dbReference type="FunFam" id="3.40.47.10:FF:000007">
    <property type="entry name" value="acetyl-CoA acetyltransferase, mitochondrial"/>
    <property type="match status" value="1"/>
</dbReference>
<evidence type="ECO:0000256" key="3">
    <source>
        <dbReference type="ARBA" id="ARBA00011881"/>
    </source>
</evidence>
<evidence type="ECO:0000256" key="10">
    <source>
        <dbReference type="ARBA" id="ARBA00023315"/>
    </source>
</evidence>
<dbReference type="Proteomes" id="UP000232875">
    <property type="component" value="Unassembled WGS sequence"/>
</dbReference>
<feature type="active site" description="Proton acceptor" evidence="11">
    <location>
        <position position="374"/>
    </location>
</feature>
<sequence length="388" mass="40373">MEDVYILSALRTPIGSFQGALKSQTATDLGATAASAAIERAKLAPSDIEEAYVGNVLQANVGQAPARQVVLRAKCPDTTEATTVNKVCASGMKSVALAAQQIQLGVRSIMLAGGMESMSKAPFFLPRDGLSFGDATAKDAILRDGLSDAMNHESMGVCAEHIAKVRDISREVQDAYAISSYERAAAAWERGAFRDEIVPVTIHDARRGDTVVDEDEEYKRLKKEKVSTLRPAFDKNGTVTAANASSINDGAAAIVLASGRIVSQRNIAPLARVVATADAACAPIDFPTAPALAIPIALERAGLSNNQIALWEINEAFAVVAIANTQILELDPSKVNTLGGAVALGHPIGCSGARIVCTLAHALKPGEYGVAAVCNGGGGASAIVLERL</sequence>
<keyword evidence="5 12" id="KW-0808">Transferase</keyword>
<dbReference type="InterPro" id="IPR020610">
    <property type="entry name" value="Thiolase_AS"/>
</dbReference>
<dbReference type="GO" id="GO:0005739">
    <property type="term" value="C:mitochondrion"/>
    <property type="evidence" value="ECO:0007669"/>
    <property type="project" value="UniProtKB-SubCell"/>
</dbReference>
<dbReference type="EC" id="2.3.1.9" evidence="4"/>
<organism evidence="15 16">
    <name type="scientific">Malassezia vespertilionis</name>
    <dbReference type="NCBI Taxonomy" id="2020962"/>
    <lineage>
        <taxon>Eukaryota</taxon>
        <taxon>Fungi</taxon>
        <taxon>Dikarya</taxon>
        <taxon>Basidiomycota</taxon>
        <taxon>Ustilaginomycotina</taxon>
        <taxon>Malasseziomycetes</taxon>
        <taxon>Malasseziales</taxon>
        <taxon>Malasseziaceae</taxon>
        <taxon>Malassezia</taxon>
    </lineage>
</organism>
<comment type="similarity">
    <text evidence="2 12">Belongs to the thiolase-like superfamily. Thiolase family.</text>
</comment>
<dbReference type="Pfam" id="PF00108">
    <property type="entry name" value="Thiolase_N"/>
    <property type="match status" value="1"/>
</dbReference>
<dbReference type="PANTHER" id="PTHR18919">
    <property type="entry name" value="ACETYL-COA C-ACYLTRANSFERASE"/>
    <property type="match status" value="1"/>
</dbReference>
<dbReference type="InterPro" id="IPR020615">
    <property type="entry name" value="Thiolase_acyl_enz_int_AS"/>
</dbReference>
<dbReference type="OrthoDB" id="5404651at2759"/>
<dbReference type="PROSITE" id="PS00099">
    <property type="entry name" value="THIOLASE_3"/>
    <property type="match status" value="1"/>
</dbReference>
<dbReference type="InterPro" id="IPR016039">
    <property type="entry name" value="Thiolase-like"/>
</dbReference>
<evidence type="ECO:0000256" key="4">
    <source>
        <dbReference type="ARBA" id="ARBA00012705"/>
    </source>
</evidence>
<dbReference type="STRING" id="2020962.A0A2N1J7U3"/>
<name>A0A2N1J7U3_9BASI</name>
<dbReference type="InterPro" id="IPR020613">
    <property type="entry name" value="Thiolase_CS"/>
</dbReference>
<evidence type="ECO:0000313" key="15">
    <source>
        <dbReference type="EMBL" id="PKI82628.1"/>
    </source>
</evidence>
<evidence type="ECO:0000256" key="12">
    <source>
        <dbReference type="RuleBase" id="RU003557"/>
    </source>
</evidence>
<evidence type="ECO:0000256" key="8">
    <source>
        <dbReference type="ARBA" id="ARBA00022958"/>
    </source>
</evidence>
<evidence type="ECO:0000256" key="2">
    <source>
        <dbReference type="ARBA" id="ARBA00010982"/>
    </source>
</evidence>
<dbReference type="GO" id="GO:0046872">
    <property type="term" value="F:metal ion binding"/>
    <property type="evidence" value="ECO:0007669"/>
    <property type="project" value="UniProtKB-KW"/>
</dbReference>
<keyword evidence="9" id="KW-0496">Mitochondrion</keyword>
<dbReference type="GO" id="GO:0006635">
    <property type="term" value="P:fatty acid beta-oxidation"/>
    <property type="evidence" value="ECO:0007669"/>
    <property type="project" value="TreeGrafter"/>
</dbReference>
<keyword evidence="10 12" id="KW-0012">Acyltransferase</keyword>
<evidence type="ECO:0000259" key="13">
    <source>
        <dbReference type="Pfam" id="PF00108"/>
    </source>
</evidence>
<dbReference type="InterPro" id="IPR020616">
    <property type="entry name" value="Thiolase_N"/>
</dbReference>
<keyword evidence="16" id="KW-1185">Reference proteome</keyword>
<evidence type="ECO:0000256" key="6">
    <source>
        <dbReference type="ARBA" id="ARBA00022723"/>
    </source>
</evidence>
<reference evidence="15 16" key="1">
    <citation type="submission" date="2017-10" db="EMBL/GenBank/DDBJ databases">
        <title>A novel species of cold-tolerant Malassezia isolated from bats.</title>
        <authorList>
            <person name="Lorch J.M."/>
            <person name="Palmer J.M."/>
            <person name="Vanderwolf K.J."/>
            <person name="Schmidt K.Z."/>
            <person name="Verant M.L."/>
            <person name="Weller T.J."/>
            <person name="Blehert D.S."/>
        </authorList>
    </citation>
    <scope>NUCLEOTIDE SEQUENCE [LARGE SCALE GENOMIC DNA]</scope>
    <source>
        <strain evidence="15 16">NWHC:44797-103</strain>
    </source>
</reference>
<evidence type="ECO:0000256" key="9">
    <source>
        <dbReference type="ARBA" id="ARBA00023128"/>
    </source>
</evidence>
<dbReference type="InterPro" id="IPR002155">
    <property type="entry name" value="Thiolase"/>
</dbReference>
<accession>A0A2N1J7U3</accession>
<dbReference type="Gene3D" id="3.40.47.10">
    <property type="match status" value="1"/>
</dbReference>
<gene>
    <name evidence="15" type="primary">ERG10</name>
    <name evidence="15" type="ORF">MVES_003391</name>
</gene>